<name>A0A0G0VTS9_9BACT</name>
<dbReference type="GO" id="GO:0003677">
    <property type="term" value="F:DNA binding"/>
    <property type="evidence" value="ECO:0007669"/>
    <property type="project" value="UniProtKB-KW"/>
</dbReference>
<organism evidence="5 6">
    <name type="scientific">Candidatus Curtissbacteria bacterium GW2011_GWA2_41_24</name>
    <dbReference type="NCBI Taxonomy" id="1618411"/>
    <lineage>
        <taxon>Bacteria</taxon>
        <taxon>Candidatus Curtissiibacteriota</taxon>
    </lineage>
</organism>
<dbReference type="InterPro" id="IPR036388">
    <property type="entry name" value="WH-like_DNA-bd_sf"/>
</dbReference>
<dbReference type="Pfam" id="PF01047">
    <property type="entry name" value="MarR"/>
    <property type="match status" value="1"/>
</dbReference>
<protein>
    <submittedName>
        <fullName evidence="5">Transcriptional regulator, MarR family</fullName>
    </submittedName>
</protein>
<feature type="domain" description="HTH marR-type" evidence="4">
    <location>
        <begin position="1"/>
        <end position="135"/>
    </location>
</feature>
<gene>
    <name evidence="5" type="ORF">UU56_C0008G0052</name>
</gene>
<evidence type="ECO:0000256" key="3">
    <source>
        <dbReference type="ARBA" id="ARBA00023163"/>
    </source>
</evidence>
<proteinExistence type="predicted"/>
<dbReference type="PRINTS" id="PR00598">
    <property type="entry name" value="HTHMARR"/>
</dbReference>
<dbReference type="PROSITE" id="PS50995">
    <property type="entry name" value="HTH_MARR_2"/>
    <property type="match status" value="1"/>
</dbReference>
<reference evidence="5 6" key="1">
    <citation type="journal article" date="2015" name="Nature">
        <title>rRNA introns, odd ribosomes, and small enigmatic genomes across a large radiation of phyla.</title>
        <authorList>
            <person name="Brown C.T."/>
            <person name="Hug L.A."/>
            <person name="Thomas B.C."/>
            <person name="Sharon I."/>
            <person name="Castelle C.J."/>
            <person name="Singh A."/>
            <person name="Wilkins M.J."/>
            <person name="Williams K.H."/>
            <person name="Banfield J.F."/>
        </authorList>
    </citation>
    <scope>NUCLEOTIDE SEQUENCE [LARGE SCALE GENOMIC DNA]</scope>
</reference>
<dbReference type="SUPFAM" id="SSF46785">
    <property type="entry name" value="Winged helix' DNA-binding domain"/>
    <property type="match status" value="1"/>
</dbReference>
<dbReference type="SMART" id="SM00347">
    <property type="entry name" value="HTH_MARR"/>
    <property type="match status" value="1"/>
</dbReference>
<keyword evidence="1" id="KW-0805">Transcription regulation</keyword>
<evidence type="ECO:0000313" key="6">
    <source>
        <dbReference type="Proteomes" id="UP000034493"/>
    </source>
</evidence>
<keyword evidence="2" id="KW-0238">DNA-binding</keyword>
<dbReference type="PANTHER" id="PTHR42756">
    <property type="entry name" value="TRANSCRIPTIONAL REGULATOR, MARR"/>
    <property type="match status" value="1"/>
</dbReference>
<comment type="caution">
    <text evidence="5">The sequence shown here is derived from an EMBL/GenBank/DDBJ whole genome shotgun (WGS) entry which is preliminary data.</text>
</comment>
<keyword evidence="3" id="KW-0804">Transcription</keyword>
<evidence type="ECO:0000256" key="2">
    <source>
        <dbReference type="ARBA" id="ARBA00023125"/>
    </source>
</evidence>
<dbReference type="AlphaFoldDB" id="A0A0G0VTS9"/>
<dbReference type="InterPro" id="IPR000835">
    <property type="entry name" value="HTH_MarR-typ"/>
</dbReference>
<evidence type="ECO:0000256" key="1">
    <source>
        <dbReference type="ARBA" id="ARBA00023015"/>
    </source>
</evidence>
<dbReference type="EMBL" id="LCBC01000008">
    <property type="protein sequence ID" value="KKS04245.1"/>
    <property type="molecule type" value="Genomic_DNA"/>
</dbReference>
<evidence type="ECO:0000259" key="4">
    <source>
        <dbReference type="PROSITE" id="PS50995"/>
    </source>
</evidence>
<sequence>MVKHTFVFHVIGLAKKIQKVIGFKSPPFSLSYSEASALLTIDSQKDINQREIAARLHLEPASVVSLIDELEKANLVKRESPDQDRRKYHIVLTAAGRRKLRQIKTRAFQLDNTLRSKLKAKEVASFFATLEKLMAYLDDWKGGENEIPGTKRHLAP</sequence>
<dbReference type="GO" id="GO:0003700">
    <property type="term" value="F:DNA-binding transcription factor activity"/>
    <property type="evidence" value="ECO:0007669"/>
    <property type="project" value="InterPro"/>
</dbReference>
<dbReference type="Gene3D" id="1.10.10.10">
    <property type="entry name" value="Winged helix-like DNA-binding domain superfamily/Winged helix DNA-binding domain"/>
    <property type="match status" value="1"/>
</dbReference>
<evidence type="ECO:0000313" key="5">
    <source>
        <dbReference type="EMBL" id="KKS04245.1"/>
    </source>
</evidence>
<dbReference type="InterPro" id="IPR036390">
    <property type="entry name" value="WH_DNA-bd_sf"/>
</dbReference>
<dbReference type="Proteomes" id="UP000034493">
    <property type="component" value="Unassembled WGS sequence"/>
</dbReference>
<accession>A0A0G0VTS9</accession>
<dbReference type="PANTHER" id="PTHR42756:SF1">
    <property type="entry name" value="TRANSCRIPTIONAL REPRESSOR OF EMRAB OPERON"/>
    <property type="match status" value="1"/>
</dbReference>